<dbReference type="PROSITE" id="PS52050">
    <property type="entry name" value="WYL"/>
    <property type="match status" value="1"/>
</dbReference>
<dbReference type="PANTHER" id="PTHR34580:SF3">
    <property type="entry name" value="PROTEIN PAFB"/>
    <property type="match status" value="1"/>
</dbReference>
<dbReference type="InterPro" id="IPR013196">
    <property type="entry name" value="HTH_11"/>
</dbReference>
<dbReference type="Gene3D" id="1.10.10.10">
    <property type="entry name" value="Winged helix-like DNA-binding domain superfamily/Winged helix DNA-binding domain"/>
    <property type="match status" value="1"/>
</dbReference>
<sequence>MELVTDTPARLLRLLSLLQTGREWPGSVLAERLEVTPRTIRRDVDRLRGLGYPVEATQGAAGGYRLGSGQAMPPLLLDDDEAVAIAVGLRTSASHAVEGIEEASVRALAKLQQILPSRLRYRVDALVGATAPIPAGDTPLVDIADLTEIAGAVTARQTLRFGYLAADGSQTRRHVEPYRLVPTRRRWYLVAYDPDRADWRVFRLDRVAAPMATGMRFPERETPFEDAVAYVNDRIAGLKAGT</sequence>
<evidence type="ECO:0000313" key="5">
    <source>
        <dbReference type="EMBL" id="GAA2028334.1"/>
    </source>
</evidence>
<keyword evidence="3" id="KW-0804">Transcription</keyword>
<dbReference type="InterPro" id="IPR036388">
    <property type="entry name" value="WH-like_DNA-bd_sf"/>
</dbReference>
<evidence type="ECO:0000313" key="6">
    <source>
        <dbReference type="Proteomes" id="UP001500751"/>
    </source>
</evidence>
<dbReference type="InterPro" id="IPR036390">
    <property type="entry name" value="WH_DNA-bd_sf"/>
</dbReference>
<dbReference type="InterPro" id="IPR026881">
    <property type="entry name" value="WYL_dom"/>
</dbReference>
<keyword evidence="2" id="KW-0238">DNA-binding</keyword>
<dbReference type="Pfam" id="PF08279">
    <property type="entry name" value="HTH_11"/>
    <property type="match status" value="1"/>
</dbReference>
<proteinExistence type="predicted"/>
<comment type="caution">
    <text evidence="5">The sequence shown here is derived from an EMBL/GenBank/DDBJ whole genome shotgun (WGS) entry which is preliminary data.</text>
</comment>
<reference evidence="6" key="1">
    <citation type="journal article" date="2019" name="Int. J. Syst. Evol. Microbiol.">
        <title>The Global Catalogue of Microorganisms (GCM) 10K type strain sequencing project: providing services to taxonomists for standard genome sequencing and annotation.</title>
        <authorList>
            <consortium name="The Broad Institute Genomics Platform"/>
            <consortium name="The Broad Institute Genome Sequencing Center for Infectious Disease"/>
            <person name="Wu L."/>
            <person name="Ma J."/>
        </authorList>
    </citation>
    <scope>NUCLEOTIDE SEQUENCE [LARGE SCALE GENOMIC DNA]</scope>
    <source>
        <strain evidence="6">JCM 16014</strain>
    </source>
</reference>
<evidence type="ECO:0000259" key="4">
    <source>
        <dbReference type="PROSITE" id="PS51000"/>
    </source>
</evidence>
<dbReference type="InterPro" id="IPR018356">
    <property type="entry name" value="Tscrpt_reg_HTH_DeoR_CS"/>
</dbReference>
<accession>A0ABP5FNR8</accession>
<dbReference type="Proteomes" id="UP001500751">
    <property type="component" value="Unassembled WGS sequence"/>
</dbReference>
<dbReference type="PANTHER" id="PTHR34580">
    <property type="match status" value="1"/>
</dbReference>
<keyword evidence="6" id="KW-1185">Reference proteome</keyword>
<dbReference type="EMBL" id="BAAAQN010000014">
    <property type="protein sequence ID" value="GAA2028334.1"/>
    <property type="molecule type" value="Genomic_DNA"/>
</dbReference>
<protein>
    <recommendedName>
        <fullName evidence="4">HTH deoR-type domain-containing protein</fullName>
    </recommendedName>
</protein>
<evidence type="ECO:0000256" key="2">
    <source>
        <dbReference type="ARBA" id="ARBA00023125"/>
    </source>
</evidence>
<feature type="domain" description="HTH deoR-type" evidence="4">
    <location>
        <begin position="7"/>
        <end position="62"/>
    </location>
</feature>
<evidence type="ECO:0000256" key="3">
    <source>
        <dbReference type="ARBA" id="ARBA00023163"/>
    </source>
</evidence>
<keyword evidence="1" id="KW-0805">Transcription regulation</keyword>
<dbReference type="InterPro" id="IPR051534">
    <property type="entry name" value="CBASS_pafABC_assoc_protein"/>
</dbReference>
<dbReference type="SUPFAM" id="SSF46785">
    <property type="entry name" value="Winged helix' DNA-binding domain"/>
    <property type="match status" value="1"/>
</dbReference>
<gene>
    <name evidence="5" type="ORF">GCM10009839_29230</name>
</gene>
<organism evidence="5 6">
    <name type="scientific">Catenulispora yoronensis</name>
    <dbReference type="NCBI Taxonomy" id="450799"/>
    <lineage>
        <taxon>Bacteria</taxon>
        <taxon>Bacillati</taxon>
        <taxon>Actinomycetota</taxon>
        <taxon>Actinomycetes</taxon>
        <taxon>Catenulisporales</taxon>
        <taxon>Catenulisporaceae</taxon>
        <taxon>Catenulispora</taxon>
    </lineage>
</organism>
<evidence type="ECO:0000256" key="1">
    <source>
        <dbReference type="ARBA" id="ARBA00023015"/>
    </source>
</evidence>
<dbReference type="InterPro" id="IPR001034">
    <property type="entry name" value="DeoR_HTH"/>
</dbReference>
<dbReference type="Pfam" id="PF13280">
    <property type="entry name" value="WYL"/>
    <property type="match status" value="1"/>
</dbReference>
<dbReference type="PROSITE" id="PS00894">
    <property type="entry name" value="HTH_DEOR_1"/>
    <property type="match status" value="1"/>
</dbReference>
<name>A0ABP5FNR8_9ACTN</name>
<dbReference type="PROSITE" id="PS51000">
    <property type="entry name" value="HTH_DEOR_2"/>
    <property type="match status" value="1"/>
</dbReference>